<reference evidence="3" key="1">
    <citation type="submission" date="2019-11" db="EMBL/GenBank/DDBJ databases">
        <title>Isolation and characterization of two novel species in the genus Thiomicrorhabdus.</title>
        <authorList>
            <person name="Mochizuki J."/>
            <person name="Kojima H."/>
            <person name="Fukui M."/>
        </authorList>
    </citation>
    <scope>NUCLEOTIDE SEQUENCE [LARGE SCALE GENOMIC DNA]</scope>
    <source>
        <strain evidence="3">aks77</strain>
    </source>
</reference>
<dbReference type="SUPFAM" id="SSF46689">
    <property type="entry name" value="Homeodomain-like"/>
    <property type="match status" value="1"/>
</dbReference>
<dbReference type="Gene3D" id="1.10.10.10">
    <property type="entry name" value="Winged helix-like DNA-binding domain superfamily/Winged helix DNA-binding domain"/>
    <property type="match status" value="1"/>
</dbReference>
<dbReference type="AlphaFoldDB" id="A0A6F8PVR2"/>
<dbReference type="InterPro" id="IPR002514">
    <property type="entry name" value="Transposase_8"/>
</dbReference>
<protein>
    <submittedName>
        <fullName evidence="2">Transposase</fullName>
    </submittedName>
</protein>
<sequence>MNTPNTAQNLPVAKQPRKRYPTEFKRQILEACHQPNTSIAQVAREHGLNANLIHNWKRALKTPSDVTVQPAFIPLPMETASKTSTNVLIELPSTQGKIAVHWPVTELAKLSAFVKSVQS</sequence>
<dbReference type="NCBIfam" id="NF047593">
    <property type="entry name" value="IS66_ISAeme5_TnpA"/>
    <property type="match status" value="1"/>
</dbReference>
<evidence type="ECO:0000256" key="1">
    <source>
        <dbReference type="ARBA" id="ARBA00009964"/>
    </source>
</evidence>
<dbReference type="GO" id="GO:0004803">
    <property type="term" value="F:transposase activity"/>
    <property type="evidence" value="ECO:0007669"/>
    <property type="project" value="InterPro"/>
</dbReference>
<dbReference type="RefSeq" id="WP_173272336.1">
    <property type="nucleotide sequence ID" value="NZ_AP021889.1"/>
</dbReference>
<name>A0A6F8PVR2_9GAMM</name>
<dbReference type="Proteomes" id="UP000501726">
    <property type="component" value="Chromosome"/>
</dbReference>
<dbReference type="Pfam" id="PF01527">
    <property type="entry name" value="HTH_Tnp_1"/>
    <property type="match status" value="1"/>
</dbReference>
<dbReference type="KEGG" id="tse:THMIRHAS_14330"/>
<evidence type="ECO:0000313" key="3">
    <source>
        <dbReference type="Proteomes" id="UP000501726"/>
    </source>
</evidence>
<keyword evidence="3" id="KW-1185">Reference proteome</keyword>
<proteinExistence type="inferred from homology"/>
<dbReference type="EMBL" id="AP021889">
    <property type="protein sequence ID" value="BBP46060.1"/>
    <property type="molecule type" value="Genomic_DNA"/>
</dbReference>
<dbReference type="GO" id="GO:0006313">
    <property type="term" value="P:DNA transposition"/>
    <property type="evidence" value="ECO:0007669"/>
    <property type="project" value="InterPro"/>
</dbReference>
<accession>A0A6F8PVR2</accession>
<evidence type="ECO:0000313" key="2">
    <source>
        <dbReference type="EMBL" id="BBP46060.1"/>
    </source>
</evidence>
<gene>
    <name evidence="2" type="ORF">THMIRHAS_14330</name>
</gene>
<dbReference type="InterPro" id="IPR009057">
    <property type="entry name" value="Homeodomain-like_sf"/>
</dbReference>
<dbReference type="GO" id="GO:0003677">
    <property type="term" value="F:DNA binding"/>
    <property type="evidence" value="ECO:0007669"/>
    <property type="project" value="InterPro"/>
</dbReference>
<dbReference type="InterPro" id="IPR036388">
    <property type="entry name" value="WH-like_DNA-bd_sf"/>
</dbReference>
<organism evidence="2 3">
    <name type="scientific">Thiosulfatimonas sediminis</name>
    <dbReference type="NCBI Taxonomy" id="2675054"/>
    <lineage>
        <taxon>Bacteria</taxon>
        <taxon>Pseudomonadati</taxon>
        <taxon>Pseudomonadota</taxon>
        <taxon>Gammaproteobacteria</taxon>
        <taxon>Thiotrichales</taxon>
        <taxon>Piscirickettsiaceae</taxon>
        <taxon>Thiosulfatimonas</taxon>
    </lineage>
</organism>
<dbReference type="NCBIfam" id="NF047595">
    <property type="entry name" value="IS66_ISRel24_TnpA"/>
    <property type="match status" value="1"/>
</dbReference>
<comment type="similarity">
    <text evidence="1">Belongs to the transposase 8 family.</text>
</comment>